<dbReference type="EMBL" id="KB446547">
    <property type="protein sequence ID" value="EME38526.1"/>
    <property type="molecule type" value="Genomic_DNA"/>
</dbReference>
<protein>
    <submittedName>
        <fullName evidence="2">Uncharacterized protein</fullName>
    </submittedName>
</protein>
<keyword evidence="3" id="KW-1185">Reference proteome</keyword>
<evidence type="ECO:0000313" key="2">
    <source>
        <dbReference type="EMBL" id="EME38526.1"/>
    </source>
</evidence>
<feature type="region of interest" description="Disordered" evidence="1">
    <location>
        <begin position="88"/>
        <end position="115"/>
    </location>
</feature>
<feature type="compositionally biased region" description="Basic residues" evidence="1">
    <location>
        <begin position="88"/>
        <end position="104"/>
    </location>
</feature>
<dbReference type="Proteomes" id="UP000016933">
    <property type="component" value="Unassembled WGS sequence"/>
</dbReference>
<sequence length="115" mass="13508">MENMWASDMRAIVRLCCWSSAYPAQLGKLSWSGPATRQEIEWFRQGHGMPTCEKLESRRSEQVHEKEGNAYLHTRSSWQHLSRYHIQQRARSHGRGNRRERRLSRSLGRLSKVSA</sequence>
<reference evidence="3" key="1">
    <citation type="journal article" date="2012" name="PLoS Genet.">
        <title>The genomes of the fungal plant pathogens Cladosporium fulvum and Dothistroma septosporum reveal adaptation to different hosts and lifestyles but also signatures of common ancestry.</title>
        <authorList>
            <person name="de Wit P.J.G.M."/>
            <person name="van der Burgt A."/>
            <person name="Oekmen B."/>
            <person name="Stergiopoulos I."/>
            <person name="Abd-Elsalam K.A."/>
            <person name="Aerts A.L."/>
            <person name="Bahkali A.H."/>
            <person name="Beenen H.G."/>
            <person name="Chettri P."/>
            <person name="Cox M.P."/>
            <person name="Datema E."/>
            <person name="de Vries R.P."/>
            <person name="Dhillon B."/>
            <person name="Ganley A.R."/>
            <person name="Griffiths S.A."/>
            <person name="Guo Y."/>
            <person name="Hamelin R.C."/>
            <person name="Henrissat B."/>
            <person name="Kabir M.S."/>
            <person name="Jashni M.K."/>
            <person name="Kema G."/>
            <person name="Klaubauf S."/>
            <person name="Lapidus A."/>
            <person name="Levasseur A."/>
            <person name="Lindquist E."/>
            <person name="Mehrabi R."/>
            <person name="Ohm R.A."/>
            <person name="Owen T.J."/>
            <person name="Salamov A."/>
            <person name="Schwelm A."/>
            <person name="Schijlen E."/>
            <person name="Sun H."/>
            <person name="van den Burg H.A."/>
            <person name="van Ham R.C.H.J."/>
            <person name="Zhang S."/>
            <person name="Goodwin S.B."/>
            <person name="Grigoriev I.V."/>
            <person name="Collemare J."/>
            <person name="Bradshaw R.E."/>
        </authorList>
    </citation>
    <scope>NUCLEOTIDE SEQUENCE [LARGE SCALE GENOMIC DNA]</scope>
    <source>
        <strain evidence="3">NZE10 / CBS 128990</strain>
    </source>
</reference>
<accession>N1PBZ5</accession>
<organism evidence="2 3">
    <name type="scientific">Dothistroma septosporum (strain NZE10 / CBS 128990)</name>
    <name type="common">Red band needle blight fungus</name>
    <name type="synonym">Mycosphaerella pini</name>
    <dbReference type="NCBI Taxonomy" id="675120"/>
    <lineage>
        <taxon>Eukaryota</taxon>
        <taxon>Fungi</taxon>
        <taxon>Dikarya</taxon>
        <taxon>Ascomycota</taxon>
        <taxon>Pezizomycotina</taxon>
        <taxon>Dothideomycetes</taxon>
        <taxon>Dothideomycetidae</taxon>
        <taxon>Mycosphaerellales</taxon>
        <taxon>Mycosphaerellaceae</taxon>
        <taxon>Dothistroma</taxon>
    </lineage>
</organism>
<proteinExistence type="predicted"/>
<dbReference type="AlphaFoldDB" id="N1PBZ5"/>
<reference evidence="2 3" key="2">
    <citation type="journal article" date="2012" name="PLoS Pathog.">
        <title>Diverse lifestyles and strategies of plant pathogenesis encoded in the genomes of eighteen Dothideomycetes fungi.</title>
        <authorList>
            <person name="Ohm R.A."/>
            <person name="Feau N."/>
            <person name="Henrissat B."/>
            <person name="Schoch C.L."/>
            <person name="Horwitz B.A."/>
            <person name="Barry K.W."/>
            <person name="Condon B.J."/>
            <person name="Copeland A.C."/>
            <person name="Dhillon B."/>
            <person name="Glaser F."/>
            <person name="Hesse C.N."/>
            <person name="Kosti I."/>
            <person name="LaButti K."/>
            <person name="Lindquist E.A."/>
            <person name="Lucas S."/>
            <person name="Salamov A.A."/>
            <person name="Bradshaw R.E."/>
            <person name="Ciuffetti L."/>
            <person name="Hamelin R.C."/>
            <person name="Kema G.H.J."/>
            <person name="Lawrence C."/>
            <person name="Scott J.A."/>
            <person name="Spatafora J.W."/>
            <person name="Turgeon B.G."/>
            <person name="de Wit P.J.G.M."/>
            <person name="Zhong S."/>
            <person name="Goodwin S.B."/>
            <person name="Grigoriev I.V."/>
        </authorList>
    </citation>
    <scope>NUCLEOTIDE SEQUENCE [LARGE SCALE GENOMIC DNA]</scope>
    <source>
        <strain evidence="3">NZE10 / CBS 128990</strain>
    </source>
</reference>
<evidence type="ECO:0000256" key="1">
    <source>
        <dbReference type="SAM" id="MobiDB-lite"/>
    </source>
</evidence>
<dbReference type="HOGENOM" id="CLU_2108953_0_0_1"/>
<name>N1PBZ5_DOTSN</name>
<evidence type="ECO:0000313" key="3">
    <source>
        <dbReference type="Proteomes" id="UP000016933"/>
    </source>
</evidence>
<gene>
    <name evidence="2" type="ORF">DOTSEDRAFT_161518</name>
</gene>
<feature type="compositionally biased region" description="Low complexity" evidence="1">
    <location>
        <begin position="105"/>
        <end position="115"/>
    </location>
</feature>